<proteinExistence type="predicted"/>
<sequence length="838" mass="94533">MSMIMSIGHNLQDIKEHRMTFNGNIPAKPGNLLGRENHIRSVVTAILKNLHRPVRIAIMGPGGIGKTSLALTILHDDAIMQVFKDKIYFVSCEYCTSLDMLVTNICSVLLCDSHETSTSEEIMLQHLEEQSNCLLCLDNFESVWDCNGPEKHAIESLLAKIALCSSVTLIITVRGIEYPSGIAWTDPKLPPLEPVSFEVAKQIFYEICSHWDSWAEKLVQEVEGLPLAVTLIGHLAQSMSCKQLWEEWEKEKTASIGRETSHRLTSLEMSIKLSVNSQRIQSNPTCIFLLTVISQLPAGLHLEQTQKFQAKFPAERNLIGSIIPLQQCSLVFISNQRIQMHPLVRYFCQEHLTLPEDKQSAFEEYYIKMTIKAEENGQSVSIEKLQEHKNIHSVLLKIVKNKCPEFDILCAVCVYSSYASQELGLLSTDLFFAIDRYKDNLDPYLIAYYLTRWADSLKDKTRLTEAKRKYDDALHYAILGKNRDCEAESLYGLGEVALGAKDFTAAYDYFSEALVIERLVGRKDQQAHVLAKLSNLAMNMKNLKEAINLAHTCLRLSQSIDDRTVQGRAFICLGDISLQQGKYQDSCDNYHKAYIMSLQANSSASQGIALERLGRAYIGLQQYPTAQDYLEKALAIQRTMNAPAQEINTLHSLGDVCLYMNNLDGALGYFKEAYKKTVKGQVSYQHGRTLSSLAEVCKAKSAYDEGICYAKEALAIHEGMAVNVAHDSDLLARLYWEKDEFDMAELYWIQAAGLYKEAGAIHDIPYCIFSLAQLYDYRGESEVALAHYKRAIHICSENNLLDHHITALQMLGDFYETRNNLDEAIDCFMCSAIVAEQL</sequence>
<name>A0ACB8RUK3_9AGAM</name>
<evidence type="ECO:0000313" key="2">
    <source>
        <dbReference type="Proteomes" id="UP000814033"/>
    </source>
</evidence>
<evidence type="ECO:0000313" key="1">
    <source>
        <dbReference type="EMBL" id="KAI0047665.1"/>
    </source>
</evidence>
<reference evidence="1" key="2">
    <citation type="journal article" date="2022" name="New Phytol.">
        <title>Evolutionary transition to the ectomycorrhizal habit in the genomes of a hyperdiverse lineage of mushroom-forming fungi.</title>
        <authorList>
            <person name="Looney B."/>
            <person name="Miyauchi S."/>
            <person name="Morin E."/>
            <person name="Drula E."/>
            <person name="Courty P.E."/>
            <person name="Kohler A."/>
            <person name="Kuo A."/>
            <person name="LaButti K."/>
            <person name="Pangilinan J."/>
            <person name="Lipzen A."/>
            <person name="Riley R."/>
            <person name="Andreopoulos W."/>
            <person name="He G."/>
            <person name="Johnson J."/>
            <person name="Nolan M."/>
            <person name="Tritt A."/>
            <person name="Barry K.W."/>
            <person name="Grigoriev I.V."/>
            <person name="Nagy L.G."/>
            <person name="Hibbett D."/>
            <person name="Henrissat B."/>
            <person name="Matheny P.B."/>
            <person name="Labbe J."/>
            <person name="Martin F.M."/>
        </authorList>
    </citation>
    <scope>NUCLEOTIDE SEQUENCE</scope>
    <source>
        <strain evidence="1">FP105234-sp</strain>
    </source>
</reference>
<organism evidence="1 2">
    <name type="scientific">Auriscalpium vulgare</name>
    <dbReference type="NCBI Taxonomy" id="40419"/>
    <lineage>
        <taxon>Eukaryota</taxon>
        <taxon>Fungi</taxon>
        <taxon>Dikarya</taxon>
        <taxon>Basidiomycota</taxon>
        <taxon>Agaricomycotina</taxon>
        <taxon>Agaricomycetes</taxon>
        <taxon>Russulales</taxon>
        <taxon>Auriscalpiaceae</taxon>
        <taxon>Auriscalpium</taxon>
    </lineage>
</organism>
<accession>A0ACB8RUK3</accession>
<gene>
    <name evidence="1" type="ORF">FA95DRAFT_1204896</name>
</gene>
<dbReference type="EMBL" id="MU275900">
    <property type="protein sequence ID" value="KAI0047665.1"/>
    <property type="molecule type" value="Genomic_DNA"/>
</dbReference>
<reference evidence="1" key="1">
    <citation type="submission" date="2021-02" db="EMBL/GenBank/DDBJ databases">
        <authorList>
            <consortium name="DOE Joint Genome Institute"/>
            <person name="Ahrendt S."/>
            <person name="Looney B.P."/>
            <person name="Miyauchi S."/>
            <person name="Morin E."/>
            <person name="Drula E."/>
            <person name="Courty P.E."/>
            <person name="Chicoki N."/>
            <person name="Fauchery L."/>
            <person name="Kohler A."/>
            <person name="Kuo A."/>
            <person name="Labutti K."/>
            <person name="Pangilinan J."/>
            <person name="Lipzen A."/>
            <person name="Riley R."/>
            <person name="Andreopoulos W."/>
            <person name="He G."/>
            <person name="Johnson J."/>
            <person name="Barry K.W."/>
            <person name="Grigoriev I.V."/>
            <person name="Nagy L."/>
            <person name="Hibbett D."/>
            <person name="Henrissat B."/>
            <person name="Matheny P.B."/>
            <person name="Labbe J."/>
            <person name="Martin F."/>
        </authorList>
    </citation>
    <scope>NUCLEOTIDE SEQUENCE</scope>
    <source>
        <strain evidence="1">FP105234-sp</strain>
    </source>
</reference>
<keyword evidence="2" id="KW-1185">Reference proteome</keyword>
<dbReference type="Proteomes" id="UP000814033">
    <property type="component" value="Unassembled WGS sequence"/>
</dbReference>
<comment type="caution">
    <text evidence="1">The sequence shown here is derived from an EMBL/GenBank/DDBJ whole genome shotgun (WGS) entry which is preliminary data.</text>
</comment>
<protein>
    <submittedName>
        <fullName evidence="1">TPR-like protein</fullName>
    </submittedName>
</protein>